<reference evidence="2" key="2">
    <citation type="submission" date="2020-11" db="EMBL/GenBank/DDBJ databases">
        <authorList>
            <consortium name="DOE Joint Genome Institute"/>
            <person name="Kuo A."/>
            <person name="Miyauchi S."/>
            <person name="Kiss E."/>
            <person name="Drula E."/>
            <person name="Kohler A."/>
            <person name="Sanchez-Garcia M."/>
            <person name="Andreopoulos B."/>
            <person name="Barry K.W."/>
            <person name="Bonito G."/>
            <person name="Buee M."/>
            <person name="Carver A."/>
            <person name="Chen C."/>
            <person name="Cichocki N."/>
            <person name="Clum A."/>
            <person name="Culley D."/>
            <person name="Crous P.W."/>
            <person name="Fauchery L."/>
            <person name="Girlanda M."/>
            <person name="Hayes R."/>
            <person name="Keri Z."/>
            <person name="Labutti K."/>
            <person name="Lipzen A."/>
            <person name="Lombard V."/>
            <person name="Magnuson J."/>
            <person name="Maillard F."/>
            <person name="Morin E."/>
            <person name="Murat C."/>
            <person name="Nolan M."/>
            <person name="Ohm R."/>
            <person name="Pangilinan J."/>
            <person name="Pereira M."/>
            <person name="Perotto S."/>
            <person name="Peter M."/>
            <person name="Riley R."/>
            <person name="Sitrit Y."/>
            <person name="Stielow B."/>
            <person name="Szollosi G."/>
            <person name="Zifcakova L."/>
            <person name="Stursova M."/>
            <person name="Spatafora J.W."/>
            <person name="Tedersoo L."/>
            <person name="Vaario L.-M."/>
            <person name="Yamada A."/>
            <person name="Yan M."/>
            <person name="Wang P."/>
            <person name="Xu J."/>
            <person name="Bruns T."/>
            <person name="Baldrian P."/>
            <person name="Vilgalys R."/>
            <person name="Henrissat B."/>
            <person name="Grigoriev I.V."/>
            <person name="Hibbett D."/>
            <person name="Nagy L.G."/>
            <person name="Martin F.M."/>
        </authorList>
    </citation>
    <scope>NUCLEOTIDE SEQUENCE</scope>
    <source>
        <strain evidence="2">UH-Tt-Lm1</strain>
    </source>
</reference>
<protein>
    <submittedName>
        <fullName evidence="2">Uncharacterized protein</fullName>
    </submittedName>
</protein>
<dbReference type="EMBL" id="WIUZ02000006">
    <property type="protein sequence ID" value="KAF9786306.1"/>
    <property type="molecule type" value="Genomic_DNA"/>
</dbReference>
<name>A0A9P6L7R6_9AGAM</name>
<dbReference type="Proteomes" id="UP000736335">
    <property type="component" value="Unassembled WGS sequence"/>
</dbReference>
<proteinExistence type="predicted"/>
<dbReference type="OrthoDB" id="3208495at2759"/>
<organism evidence="2 3">
    <name type="scientific">Thelephora terrestris</name>
    <dbReference type="NCBI Taxonomy" id="56493"/>
    <lineage>
        <taxon>Eukaryota</taxon>
        <taxon>Fungi</taxon>
        <taxon>Dikarya</taxon>
        <taxon>Basidiomycota</taxon>
        <taxon>Agaricomycotina</taxon>
        <taxon>Agaricomycetes</taxon>
        <taxon>Thelephorales</taxon>
        <taxon>Thelephoraceae</taxon>
        <taxon>Thelephora</taxon>
    </lineage>
</organism>
<evidence type="ECO:0000313" key="2">
    <source>
        <dbReference type="EMBL" id="KAF9786306.1"/>
    </source>
</evidence>
<comment type="caution">
    <text evidence="2">The sequence shown here is derived from an EMBL/GenBank/DDBJ whole genome shotgun (WGS) entry which is preliminary data.</text>
</comment>
<evidence type="ECO:0000256" key="1">
    <source>
        <dbReference type="SAM" id="MobiDB-lite"/>
    </source>
</evidence>
<keyword evidence="3" id="KW-1185">Reference proteome</keyword>
<sequence length="383" mass="42322">MSHICYEGHCASAPRVFSGIRGFRQHLERSHQDTPEDQTSLGNSRDLKHKRDEEEEEQRKRNREAQLALEAMNCEPEALPVPLLDRAIDTGLQRSTRVRRLPARFRDPLPAPSLPIPHTIERSEELDQQSSLEPGRGGVIEGSIDSLNRSCTITNVNSFGVFREYLAVSSHNPRNPDAFADAHPPLAPPQSLGSSLMAVIPPDPGDDPLANSNNISEDLLLAWSTRGPGNTPAGVNDLVHNVIRHPGFHPSALEDFNAITAIRNFERKWISQPGGALKAGDGWREGSVSIRVPCTGVAQKESEAPEFVVKGILYRDIVEVITTELEDPNTFNDIHVAPHKEWWNPGPGEDPVRIYSETFNSDAITGGKGSLTQQIHCDYIVIF</sequence>
<reference evidence="2" key="1">
    <citation type="journal article" date="2020" name="Nat. Commun.">
        <title>Large-scale genome sequencing of mycorrhizal fungi provides insights into the early evolution of symbiotic traits.</title>
        <authorList>
            <person name="Miyauchi S."/>
            <person name="Kiss E."/>
            <person name="Kuo A."/>
            <person name="Drula E."/>
            <person name="Kohler A."/>
            <person name="Sanchez-Garcia M."/>
            <person name="Morin E."/>
            <person name="Andreopoulos B."/>
            <person name="Barry K.W."/>
            <person name="Bonito G."/>
            <person name="Buee M."/>
            <person name="Carver A."/>
            <person name="Chen C."/>
            <person name="Cichocki N."/>
            <person name="Clum A."/>
            <person name="Culley D."/>
            <person name="Crous P.W."/>
            <person name="Fauchery L."/>
            <person name="Girlanda M."/>
            <person name="Hayes R.D."/>
            <person name="Keri Z."/>
            <person name="LaButti K."/>
            <person name="Lipzen A."/>
            <person name="Lombard V."/>
            <person name="Magnuson J."/>
            <person name="Maillard F."/>
            <person name="Murat C."/>
            <person name="Nolan M."/>
            <person name="Ohm R.A."/>
            <person name="Pangilinan J."/>
            <person name="Pereira M.F."/>
            <person name="Perotto S."/>
            <person name="Peter M."/>
            <person name="Pfister S."/>
            <person name="Riley R."/>
            <person name="Sitrit Y."/>
            <person name="Stielow J.B."/>
            <person name="Szollosi G."/>
            <person name="Zifcakova L."/>
            <person name="Stursova M."/>
            <person name="Spatafora J.W."/>
            <person name="Tedersoo L."/>
            <person name="Vaario L.M."/>
            <person name="Yamada A."/>
            <person name="Yan M."/>
            <person name="Wang P."/>
            <person name="Xu J."/>
            <person name="Bruns T."/>
            <person name="Baldrian P."/>
            <person name="Vilgalys R."/>
            <person name="Dunand C."/>
            <person name="Henrissat B."/>
            <person name="Grigoriev I.V."/>
            <person name="Hibbett D."/>
            <person name="Nagy L.G."/>
            <person name="Martin F.M."/>
        </authorList>
    </citation>
    <scope>NUCLEOTIDE SEQUENCE</scope>
    <source>
        <strain evidence="2">UH-Tt-Lm1</strain>
    </source>
</reference>
<gene>
    <name evidence="2" type="ORF">BJ322DRAFT_1108159</name>
</gene>
<feature type="region of interest" description="Disordered" evidence="1">
    <location>
        <begin position="28"/>
        <end position="61"/>
    </location>
</feature>
<evidence type="ECO:0000313" key="3">
    <source>
        <dbReference type="Proteomes" id="UP000736335"/>
    </source>
</evidence>
<accession>A0A9P6L7R6</accession>
<dbReference type="AlphaFoldDB" id="A0A9P6L7R6"/>
<feature type="region of interest" description="Disordered" evidence="1">
    <location>
        <begin position="105"/>
        <end position="139"/>
    </location>
</feature>